<evidence type="ECO:0000256" key="2">
    <source>
        <dbReference type="SAM" id="Phobius"/>
    </source>
</evidence>
<proteinExistence type="predicted"/>
<gene>
    <name evidence="3" type="ORF">C7H19_12050</name>
</gene>
<reference evidence="3 4" key="2">
    <citation type="submission" date="2018-03" db="EMBL/GenBank/DDBJ databases">
        <authorList>
            <person name="Keele B.F."/>
        </authorList>
    </citation>
    <scope>NUCLEOTIDE SEQUENCE [LARGE SCALE GENOMIC DNA]</scope>
    <source>
        <strain evidence="3 4">CCALA 016</strain>
    </source>
</reference>
<dbReference type="Proteomes" id="UP000239001">
    <property type="component" value="Unassembled WGS sequence"/>
</dbReference>
<feature type="compositionally biased region" description="Basic and acidic residues" evidence="1">
    <location>
        <begin position="8"/>
        <end position="23"/>
    </location>
</feature>
<feature type="transmembrane region" description="Helical" evidence="2">
    <location>
        <begin position="53"/>
        <end position="75"/>
    </location>
</feature>
<reference evidence="3 4" key="1">
    <citation type="submission" date="2018-03" db="EMBL/GenBank/DDBJ databases">
        <title>The ancient ancestry and fast evolution of plastids.</title>
        <authorList>
            <person name="Moore K.R."/>
            <person name="Magnabosco C."/>
            <person name="Momper L."/>
            <person name="Gold D.A."/>
            <person name="Bosak T."/>
            <person name="Fournier G.P."/>
        </authorList>
    </citation>
    <scope>NUCLEOTIDE SEQUENCE [LARGE SCALE GENOMIC DNA]</scope>
    <source>
        <strain evidence="3 4">CCALA 016</strain>
    </source>
</reference>
<dbReference type="RefSeq" id="WP_106457123.1">
    <property type="nucleotide sequence ID" value="NZ_PXOH01000011.1"/>
</dbReference>
<protein>
    <submittedName>
        <fullName evidence="3">Uncharacterized protein</fullName>
    </submittedName>
</protein>
<organism evidence="3 4">
    <name type="scientific">Aphanothece hegewaldii CCALA 016</name>
    <dbReference type="NCBI Taxonomy" id="2107694"/>
    <lineage>
        <taxon>Bacteria</taxon>
        <taxon>Bacillati</taxon>
        <taxon>Cyanobacteriota</taxon>
        <taxon>Cyanophyceae</taxon>
        <taxon>Oscillatoriophycideae</taxon>
        <taxon>Chroococcales</taxon>
        <taxon>Aphanothecaceae</taxon>
        <taxon>Aphanothece</taxon>
    </lineage>
</organism>
<keyword evidence="2" id="KW-0812">Transmembrane</keyword>
<keyword evidence="4" id="KW-1185">Reference proteome</keyword>
<evidence type="ECO:0000313" key="4">
    <source>
        <dbReference type="Proteomes" id="UP000239001"/>
    </source>
</evidence>
<accession>A0A2T1LXQ4</accession>
<name>A0A2T1LXQ4_9CHRO</name>
<keyword evidence="2" id="KW-1133">Transmembrane helix</keyword>
<dbReference type="AlphaFoldDB" id="A0A2T1LXQ4"/>
<evidence type="ECO:0000256" key="1">
    <source>
        <dbReference type="SAM" id="MobiDB-lite"/>
    </source>
</evidence>
<keyword evidence="2" id="KW-0472">Membrane</keyword>
<evidence type="ECO:0000313" key="3">
    <source>
        <dbReference type="EMBL" id="PSF37160.1"/>
    </source>
</evidence>
<feature type="region of interest" description="Disordered" evidence="1">
    <location>
        <begin position="1"/>
        <end position="23"/>
    </location>
</feature>
<sequence length="111" mass="12312">MKIFGKNNQDDQDKEKSGKLDVNKYSKDERYDLEILKEQGKQAREKREGLNSLLLQGTSSIIALMAAIALFILPVSNDVKSHAKDILIFIGGGASGYVIKEANKKNDKDAE</sequence>
<dbReference type="EMBL" id="PXOH01000011">
    <property type="protein sequence ID" value="PSF37160.1"/>
    <property type="molecule type" value="Genomic_DNA"/>
</dbReference>
<comment type="caution">
    <text evidence="3">The sequence shown here is derived from an EMBL/GenBank/DDBJ whole genome shotgun (WGS) entry which is preliminary data.</text>
</comment>